<dbReference type="EMBL" id="KV878198">
    <property type="protein sequence ID" value="OJI84640.1"/>
    <property type="molecule type" value="Genomic_DNA"/>
</dbReference>
<dbReference type="Gene3D" id="3.30.430.10">
    <property type="entry name" value="Killer Toxin P4, subunit A"/>
    <property type="match status" value="1"/>
</dbReference>
<dbReference type="OrthoDB" id="1896086at2759"/>
<reference evidence="3" key="1">
    <citation type="journal article" date="2017" name="Genome Biol.">
        <title>Comparative genomics reveals high biological diversity and specific adaptations in the industrially and medically important fungal genus Aspergillus.</title>
        <authorList>
            <person name="de Vries R.P."/>
            <person name="Riley R."/>
            <person name="Wiebenga A."/>
            <person name="Aguilar-Osorio G."/>
            <person name="Amillis S."/>
            <person name="Uchima C.A."/>
            <person name="Anderluh G."/>
            <person name="Asadollahi M."/>
            <person name="Askin M."/>
            <person name="Barry K."/>
            <person name="Battaglia E."/>
            <person name="Bayram O."/>
            <person name="Benocci T."/>
            <person name="Braus-Stromeyer S.A."/>
            <person name="Caldana C."/>
            <person name="Canovas D."/>
            <person name="Cerqueira G.C."/>
            <person name="Chen F."/>
            <person name="Chen W."/>
            <person name="Choi C."/>
            <person name="Clum A."/>
            <person name="Dos Santos R.A."/>
            <person name="Damasio A.R."/>
            <person name="Diallinas G."/>
            <person name="Emri T."/>
            <person name="Fekete E."/>
            <person name="Flipphi M."/>
            <person name="Freyberg S."/>
            <person name="Gallo A."/>
            <person name="Gournas C."/>
            <person name="Habgood R."/>
            <person name="Hainaut M."/>
            <person name="Harispe M.L."/>
            <person name="Henrissat B."/>
            <person name="Hilden K.S."/>
            <person name="Hope R."/>
            <person name="Hossain A."/>
            <person name="Karabika E."/>
            <person name="Karaffa L."/>
            <person name="Karanyi Z."/>
            <person name="Krasevec N."/>
            <person name="Kuo A."/>
            <person name="Kusch H."/>
            <person name="LaButti K."/>
            <person name="Lagendijk E.L."/>
            <person name="Lapidus A."/>
            <person name="Levasseur A."/>
            <person name="Lindquist E."/>
            <person name="Lipzen A."/>
            <person name="Logrieco A.F."/>
            <person name="MacCabe A."/>
            <person name="Maekelae M.R."/>
            <person name="Malavazi I."/>
            <person name="Melin P."/>
            <person name="Meyer V."/>
            <person name="Mielnichuk N."/>
            <person name="Miskei M."/>
            <person name="Molnar A.P."/>
            <person name="Mule G."/>
            <person name="Ngan C.Y."/>
            <person name="Orejas M."/>
            <person name="Orosz E."/>
            <person name="Ouedraogo J.P."/>
            <person name="Overkamp K.M."/>
            <person name="Park H.-S."/>
            <person name="Perrone G."/>
            <person name="Piumi F."/>
            <person name="Punt P.J."/>
            <person name="Ram A.F."/>
            <person name="Ramon A."/>
            <person name="Rauscher S."/>
            <person name="Record E."/>
            <person name="Riano-Pachon D.M."/>
            <person name="Robert V."/>
            <person name="Roehrig J."/>
            <person name="Ruller R."/>
            <person name="Salamov A."/>
            <person name="Salih N.S."/>
            <person name="Samson R.A."/>
            <person name="Sandor E."/>
            <person name="Sanguinetti M."/>
            <person name="Schuetze T."/>
            <person name="Sepcic K."/>
            <person name="Shelest E."/>
            <person name="Sherlock G."/>
            <person name="Sophianopoulou V."/>
            <person name="Squina F.M."/>
            <person name="Sun H."/>
            <person name="Susca A."/>
            <person name="Todd R.B."/>
            <person name="Tsang A."/>
            <person name="Unkles S.E."/>
            <person name="van de Wiele N."/>
            <person name="van Rossen-Uffink D."/>
            <person name="Oliveira J.V."/>
            <person name="Vesth T.C."/>
            <person name="Visser J."/>
            <person name="Yu J.-H."/>
            <person name="Zhou M."/>
            <person name="Andersen M.R."/>
            <person name="Archer D.B."/>
            <person name="Baker S.E."/>
            <person name="Benoit I."/>
            <person name="Brakhage A.A."/>
            <person name="Braus G.H."/>
            <person name="Fischer R."/>
            <person name="Frisvad J.C."/>
            <person name="Goldman G.H."/>
            <person name="Houbraken J."/>
            <person name="Oakley B."/>
            <person name="Pocsi I."/>
            <person name="Scazzocchio C."/>
            <person name="Seiboth B."/>
            <person name="vanKuyk P.A."/>
            <person name="Wortman J."/>
            <person name="Dyer P.S."/>
            <person name="Grigoriev I.V."/>
        </authorList>
    </citation>
    <scope>NUCLEOTIDE SEQUENCE [LARGE SCALE GENOMIC DNA]</scope>
    <source>
        <strain evidence="3">CBS 134.48</strain>
    </source>
</reference>
<dbReference type="OMA" id="RICGSKH"/>
<dbReference type="Pfam" id="PF15474">
    <property type="entry name" value="MU117"/>
    <property type="match status" value="1"/>
</dbReference>
<keyword evidence="3" id="KW-1185">Reference proteome</keyword>
<evidence type="ECO:0000313" key="2">
    <source>
        <dbReference type="EMBL" id="OJI84640.1"/>
    </source>
</evidence>
<feature type="signal peptide" evidence="1">
    <location>
        <begin position="1"/>
        <end position="17"/>
    </location>
</feature>
<evidence type="ECO:0000313" key="3">
    <source>
        <dbReference type="Proteomes" id="UP000184304"/>
    </source>
</evidence>
<proteinExistence type="predicted"/>
<sequence>MKFPIVSLPFLSTLASAFFPADPEDSVETATPTPFGQSLIAGPSFNCKGSSQCGHFPGMTGYCQKAVDTMLPGLVLDTNGGRTGNCWGAPDGLGCGVFVAGPGGCTRTTGQMKAAFNNIRAHDCKICGTVTDDDNGNDNCQIKIDYVTGCNNHN</sequence>
<dbReference type="InterPro" id="IPR029167">
    <property type="entry name" value="Mug117"/>
</dbReference>
<evidence type="ECO:0008006" key="4">
    <source>
        <dbReference type="Google" id="ProtNLM"/>
    </source>
</evidence>
<organism evidence="2 3">
    <name type="scientific">Aspergillus tubingensis (strain CBS 134.48)</name>
    <dbReference type="NCBI Taxonomy" id="767770"/>
    <lineage>
        <taxon>Eukaryota</taxon>
        <taxon>Fungi</taxon>
        <taxon>Dikarya</taxon>
        <taxon>Ascomycota</taxon>
        <taxon>Pezizomycotina</taxon>
        <taxon>Eurotiomycetes</taxon>
        <taxon>Eurotiomycetidae</taxon>
        <taxon>Eurotiales</taxon>
        <taxon>Aspergillaceae</taxon>
        <taxon>Aspergillus</taxon>
        <taxon>Aspergillus subgen. Circumdati</taxon>
    </lineage>
</organism>
<dbReference type="VEuPathDB" id="FungiDB:ASPTUDRAFT_188749"/>
<dbReference type="Proteomes" id="UP000184304">
    <property type="component" value="Unassembled WGS sequence"/>
</dbReference>
<name>A0A1L9N5Q6_ASPTC</name>
<dbReference type="AlphaFoldDB" id="A0A1L9N5Q6"/>
<accession>A0A1L9N5Q6</accession>
<gene>
    <name evidence="2" type="ORF">ASPTUDRAFT_188749</name>
</gene>
<protein>
    <recommendedName>
        <fullName evidence="4">Killer toxin Kp4 domain-containing protein</fullName>
    </recommendedName>
</protein>
<keyword evidence="1" id="KW-0732">Signal</keyword>
<feature type="chain" id="PRO_5012634714" description="Killer toxin Kp4 domain-containing protein" evidence="1">
    <location>
        <begin position="18"/>
        <end position="154"/>
    </location>
</feature>
<evidence type="ECO:0000256" key="1">
    <source>
        <dbReference type="SAM" id="SignalP"/>
    </source>
</evidence>